<organism evidence="1 2">
    <name type="scientific">Hermanssonia centrifuga</name>
    <dbReference type="NCBI Taxonomy" id="98765"/>
    <lineage>
        <taxon>Eukaryota</taxon>
        <taxon>Fungi</taxon>
        <taxon>Dikarya</taxon>
        <taxon>Basidiomycota</taxon>
        <taxon>Agaricomycotina</taxon>
        <taxon>Agaricomycetes</taxon>
        <taxon>Polyporales</taxon>
        <taxon>Meruliaceae</taxon>
        <taxon>Hermanssonia</taxon>
    </lineage>
</organism>
<dbReference type="GO" id="GO:0000731">
    <property type="term" value="P:DNA synthesis involved in DNA repair"/>
    <property type="evidence" value="ECO:0007669"/>
    <property type="project" value="InterPro"/>
</dbReference>
<accession>A0A4S4KQF8</accession>
<evidence type="ECO:0000313" key="2">
    <source>
        <dbReference type="Proteomes" id="UP000309038"/>
    </source>
</evidence>
<comment type="caution">
    <text evidence="1">The sequence shown here is derived from an EMBL/GenBank/DDBJ whole genome shotgun (WGS) entry which is preliminary data.</text>
</comment>
<dbReference type="AlphaFoldDB" id="A0A4S4KQF8"/>
<dbReference type="InterPro" id="IPR007218">
    <property type="entry name" value="DNA_pol_delta_4"/>
</dbReference>
<evidence type="ECO:0008006" key="3">
    <source>
        <dbReference type="Google" id="ProtNLM"/>
    </source>
</evidence>
<sequence>MPVNSKKGKGVFRSREGAENSFGTVVASGDAVERPALDLKDKKGKWRKHFGEVRQKMGNIESIHTNGQSTVHHILRVFDLSYEYGPCVGVTRLERWERAEALGLDPPSEVKDILLTKEGSEQDEFSQCVFYGEV</sequence>
<dbReference type="Pfam" id="PF04081">
    <property type="entry name" value="DNA_pol_delta_4"/>
    <property type="match status" value="1"/>
</dbReference>
<keyword evidence="2" id="KW-1185">Reference proteome</keyword>
<dbReference type="Proteomes" id="UP000309038">
    <property type="component" value="Unassembled WGS sequence"/>
</dbReference>
<dbReference type="PANTHER" id="PTHR14303">
    <property type="entry name" value="DNA POLYMERASE DELTA SUBUNIT 4"/>
    <property type="match status" value="1"/>
</dbReference>
<reference evidence="1 2" key="1">
    <citation type="submission" date="2019-02" db="EMBL/GenBank/DDBJ databases">
        <title>Genome sequencing of the rare red list fungi Phlebia centrifuga.</title>
        <authorList>
            <person name="Buettner E."/>
            <person name="Kellner H."/>
        </authorList>
    </citation>
    <scope>NUCLEOTIDE SEQUENCE [LARGE SCALE GENOMIC DNA]</scope>
    <source>
        <strain evidence="1 2">DSM 108282</strain>
    </source>
</reference>
<dbReference type="GO" id="GO:0003887">
    <property type="term" value="F:DNA-directed DNA polymerase activity"/>
    <property type="evidence" value="ECO:0007669"/>
    <property type="project" value="TreeGrafter"/>
</dbReference>
<dbReference type="PANTHER" id="PTHR14303:SF0">
    <property type="entry name" value="DNA POLYMERASE DELTA SUBUNIT 4"/>
    <property type="match status" value="1"/>
</dbReference>
<evidence type="ECO:0000313" key="1">
    <source>
        <dbReference type="EMBL" id="THH00604.1"/>
    </source>
</evidence>
<gene>
    <name evidence="1" type="ORF">EW026_g1941</name>
</gene>
<proteinExistence type="predicted"/>
<protein>
    <recommendedName>
        <fullName evidence="3">DNA polymerase delta subunit 4</fullName>
    </recommendedName>
</protein>
<dbReference type="GO" id="GO:0043625">
    <property type="term" value="C:delta DNA polymerase complex"/>
    <property type="evidence" value="ECO:0007669"/>
    <property type="project" value="TreeGrafter"/>
</dbReference>
<dbReference type="EMBL" id="SGPJ01000045">
    <property type="protein sequence ID" value="THH00604.1"/>
    <property type="molecule type" value="Genomic_DNA"/>
</dbReference>
<name>A0A4S4KQF8_9APHY</name>
<dbReference type="GO" id="GO:0006261">
    <property type="term" value="P:DNA-templated DNA replication"/>
    <property type="evidence" value="ECO:0007669"/>
    <property type="project" value="TreeGrafter"/>
</dbReference>